<dbReference type="InterPro" id="IPR044974">
    <property type="entry name" value="Disease_R_plants"/>
</dbReference>
<dbReference type="Gene3D" id="3.40.50.300">
    <property type="entry name" value="P-loop containing nucleotide triphosphate hydrolases"/>
    <property type="match status" value="1"/>
</dbReference>
<dbReference type="AlphaFoldDB" id="A0AA38TIX9"/>
<dbReference type="Gene3D" id="3.40.50.10140">
    <property type="entry name" value="Toll/interleukin-1 receptor homology (TIR) domain"/>
    <property type="match status" value="1"/>
</dbReference>
<proteinExistence type="predicted"/>
<dbReference type="SUPFAM" id="SSF52540">
    <property type="entry name" value="P-loop containing nucleoside triphosphate hydrolases"/>
    <property type="match status" value="1"/>
</dbReference>
<feature type="domain" description="TIR" evidence="3">
    <location>
        <begin position="36"/>
        <end position="201"/>
    </location>
</feature>
<dbReference type="SMART" id="SM00255">
    <property type="entry name" value="TIR"/>
    <property type="match status" value="1"/>
</dbReference>
<evidence type="ECO:0000256" key="2">
    <source>
        <dbReference type="ARBA" id="ARBA00023027"/>
    </source>
</evidence>
<dbReference type="InterPro" id="IPR027417">
    <property type="entry name" value="P-loop_NTPase"/>
</dbReference>
<dbReference type="InterPro" id="IPR000157">
    <property type="entry name" value="TIR_dom"/>
</dbReference>
<organism evidence="4 5">
    <name type="scientific">Centaurea solstitialis</name>
    <name type="common">yellow star-thistle</name>
    <dbReference type="NCBI Taxonomy" id="347529"/>
    <lineage>
        <taxon>Eukaryota</taxon>
        <taxon>Viridiplantae</taxon>
        <taxon>Streptophyta</taxon>
        <taxon>Embryophyta</taxon>
        <taxon>Tracheophyta</taxon>
        <taxon>Spermatophyta</taxon>
        <taxon>Magnoliopsida</taxon>
        <taxon>eudicotyledons</taxon>
        <taxon>Gunneridae</taxon>
        <taxon>Pentapetalae</taxon>
        <taxon>asterids</taxon>
        <taxon>campanulids</taxon>
        <taxon>Asterales</taxon>
        <taxon>Asteraceae</taxon>
        <taxon>Carduoideae</taxon>
        <taxon>Cardueae</taxon>
        <taxon>Centaureinae</taxon>
        <taxon>Centaurea</taxon>
    </lineage>
</organism>
<dbReference type="SUPFAM" id="SSF52200">
    <property type="entry name" value="Toll/Interleukin receptor TIR domain"/>
    <property type="match status" value="1"/>
</dbReference>
<evidence type="ECO:0000313" key="4">
    <source>
        <dbReference type="EMBL" id="KAJ9551348.1"/>
    </source>
</evidence>
<dbReference type="Proteomes" id="UP001172457">
    <property type="component" value="Chromosome 4"/>
</dbReference>
<dbReference type="Gene3D" id="1.10.8.430">
    <property type="entry name" value="Helical domain of apoptotic protease-activating factors"/>
    <property type="match status" value="1"/>
</dbReference>
<dbReference type="PRINTS" id="PR00364">
    <property type="entry name" value="DISEASERSIST"/>
</dbReference>
<feature type="non-terminal residue" evidence="4">
    <location>
        <position position="1"/>
    </location>
</feature>
<evidence type="ECO:0000256" key="1">
    <source>
        <dbReference type="ARBA" id="ARBA00022614"/>
    </source>
</evidence>
<dbReference type="EMBL" id="JARYMX010000004">
    <property type="protein sequence ID" value="KAJ9551348.1"/>
    <property type="molecule type" value="Genomic_DNA"/>
</dbReference>
<name>A0AA38TIX9_9ASTR</name>
<protein>
    <recommendedName>
        <fullName evidence="3">TIR domain-containing protein</fullName>
    </recommendedName>
</protein>
<dbReference type="InterPro" id="IPR035897">
    <property type="entry name" value="Toll_tir_struct_dom_sf"/>
</dbReference>
<dbReference type="Pfam" id="PF00931">
    <property type="entry name" value="NB-ARC"/>
    <property type="match status" value="1"/>
</dbReference>
<dbReference type="FunFam" id="3.40.50.10140:FF:000007">
    <property type="entry name" value="Disease resistance protein (TIR-NBS-LRR class)"/>
    <property type="match status" value="1"/>
</dbReference>
<dbReference type="GO" id="GO:0007165">
    <property type="term" value="P:signal transduction"/>
    <property type="evidence" value="ECO:0007669"/>
    <property type="project" value="InterPro"/>
</dbReference>
<dbReference type="Gene3D" id="3.80.10.10">
    <property type="entry name" value="Ribonuclease Inhibitor"/>
    <property type="match status" value="2"/>
</dbReference>
<dbReference type="PANTHER" id="PTHR11017:SF577">
    <property type="entry name" value="DISEASE RESISTANCE PROTEIN (TIR-NBS-LRR CLASS), PUTATIVE-RELATED"/>
    <property type="match status" value="1"/>
</dbReference>
<keyword evidence="5" id="KW-1185">Reference proteome</keyword>
<dbReference type="InterPro" id="IPR002182">
    <property type="entry name" value="NB-ARC"/>
</dbReference>
<evidence type="ECO:0000259" key="3">
    <source>
        <dbReference type="PROSITE" id="PS50104"/>
    </source>
</evidence>
<dbReference type="GO" id="GO:0043531">
    <property type="term" value="F:ADP binding"/>
    <property type="evidence" value="ECO:0007669"/>
    <property type="project" value="InterPro"/>
</dbReference>
<dbReference type="GO" id="GO:0006952">
    <property type="term" value="P:defense response"/>
    <property type="evidence" value="ECO:0007669"/>
    <property type="project" value="InterPro"/>
</dbReference>
<dbReference type="SUPFAM" id="SSF52058">
    <property type="entry name" value="L domain-like"/>
    <property type="match status" value="1"/>
</dbReference>
<dbReference type="Pfam" id="PF01582">
    <property type="entry name" value="TIR"/>
    <property type="match status" value="1"/>
</dbReference>
<accession>A0AA38TIX9</accession>
<dbReference type="InterPro" id="IPR032675">
    <property type="entry name" value="LRR_dom_sf"/>
</dbReference>
<dbReference type="PROSITE" id="PS50104">
    <property type="entry name" value="TIR"/>
    <property type="match status" value="1"/>
</dbReference>
<dbReference type="InterPro" id="IPR042197">
    <property type="entry name" value="Apaf_helical"/>
</dbReference>
<evidence type="ECO:0000313" key="5">
    <source>
        <dbReference type="Proteomes" id="UP001172457"/>
    </source>
</evidence>
<keyword evidence="2" id="KW-0520">NAD</keyword>
<reference evidence="4" key="1">
    <citation type="submission" date="2023-03" db="EMBL/GenBank/DDBJ databases">
        <title>Chromosome-scale reference genome and RAD-based genetic map of yellow starthistle (Centaurea solstitialis) reveal putative structural variation and QTLs associated with invader traits.</title>
        <authorList>
            <person name="Reatini B."/>
            <person name="Cang F.A."/>
            <person name="Jiang Q."/>
            <person name="Mckibben M.T.W."/>
            <person name="Barker M.S."/>
            <person name="Rieseberg L.H."/>
            <person name="Dlugosch K.M."/>
        </authorList>
    </citation>
    <scope>NUCLEOTIDE SEQUENCE</scope>
    <source>
        <strain evidence="4">CAN-66</strain>
        <tissue evidence="4">Leaf</tissue>
    </source>
</reference>
<comment type="caution">
    <text evidence="4">The sequence shown here is derived from an EMBL/GenBank/DDBJ whole genome shotgun (WGS) entry which is preliminary data.</text>
</comment>
<gene>
    <name evidence="4" type="ORF">OSB04_015393</name>
</gene>
<keyword evidence="1" id="KW-0433">Leucine-rich repeat</keyword>
<sequence>MYGAYLSYSAVMAMWDLSTIPSMASSSTSSIQKRIFKYDVFLSFRGEDTRNTFVGHLYDALKRASIETYKDDMDLEKGKKISKELIQAITDSRFHVIVFSKNYASSSWCLDELVKIMECQKTMTEQTVYPIFYHVEPTEVRKQSGEFGKAFARHEKAEAVHKWRDALIEATSFSGWDLNTIANGQEVEFIKIVVNKISLKLPSIGAAEDNLIGMRTRINHVVSTYILPNEFCIIGIWGMEGSGKTTLARAVFDQICNRFEGTSFVENVREASNSLVLGRKSLQQQVLRDVLNKQDIVVTGVLDGKKMMKKYMLARKVLIVLDDVDHIDQLKALAGEPNWFKIGSKIIITTRDKQVLLAHKVNSIYDVNLLTDEEAICLLSRCAFGTESPVPGYKELSEKVVSYAAGLPLIITTLGSSLCDKNENVWIDTLKRLDKIPLDGTLHSVLKGKSLINISHDKNLGPHDHVEEAGRHVVCRLYPHDPNKHSGSWIKKKNFDISTNHWVSKNFIFKVEKTNIFSFVNTRVSLSLLLHCEIGDLLVHDKPGFLLHSGSKLSTLDLLLTPNIDTLNLHRCADLLELGMPHKCLQLKTINLVGCRGLVKLDMPCECPQLITLDLNGCEDLASHARECPQLETLNLKGCKGLKKLDMPYECPKLMALDLNQCEDLLELHMPRECLHLKTLNLEGCTGLGKLDMPFECPQLITLDLCQCEDLLELHMPRECPQLETFNLEGCRGLEKLDMPCECPRLITLDLNGCEDLLELHMPRKCLQLKTVNLEGCRGLVKLDMPRECSQLITLNLNGCEDLLELHMPRECPQLETLNLEGR</sequence>
<dbReference type="PANTHER" id="PTHR11017">
    <property type="entry name" value="LEUCINE-RICH REPEAT-CONTAINING PROTEIN"/>
    <property type="match status" value="1"/>
</dbReference>